<dbReference type="EMBL" id="UINC01104771">
    <property type="protein sequence ID" value="SVC68186.1"/>
    <property type="molecule type" value="Genomic_DNA"/>
</dbReference>
<gene>
    <name evidence="1" type="ORF">METZ01_LOCUS321040</name>
</gene>
<evidence type="ECO:0000313" key="1">
    <source>
        <dbReference type="EMBL" id="SVC68186.1"/>
    </source>
</evidence>
<name>A0A382P4F3_9ZZZZ</name>
<reference evidence="1" key="1">
    <citation type="submission" date="2018-05" db="EMBL/GenBank/DDBJ databases">
        <authorList>
            <person name="Lanie J.A."/>
            <person name="Ng W.-L."/>
            <person name="Kazmierczak K.M."/>
            <person name="Andrzejewski T.M."/>
            <person name="Davidsen T.M."/>
            <person name="Wayne K.J."/>
            <person name="Tettelin H."/>
            <person name="Glass J.I."/>
            <person name="Rusch D."/>
            <person name="Podicherti R."/>
            <person name="Tsui H.-C.T."/>
            <person name="Winkler M.E."/>
        </authorList>
    </citation>
    <scope>NUCLEOTIDE SEQUENCE</scope>
</reference>
<feature type="non-terminal residue" evidence="1">
    <location>
        <position position="1"/>
    </location>
</feature>
<organism evidence="1">
    <name type="scientific">marine metagenome</name>
    <dbReference type="NCBI Taxonomy" id="408172"/>
    <lineage>
        <taxon>unclassified sequences</taxon>
        <taxon>metagenomes</taxon>
        <taxon>ecological metagenomes</taxon>
    </lineage>
</organism>
<accession>A0A382P4F3</accession>
<dbReference type="AlphaFoldDB" id="A0A382P4F3"/>
<sequence>YPTSIQSSTVQLPTGSVRPSVKVIFTWSHLGTSKASLI</sequence>
<proteinExistence type="predicted"/>
<protein>
    <submittedName>
        <fullName evidence="1">Uncharacterized protein</fullName>
    </submittedName>
</protein>